<protein>
    <recommendedName>
        <fullName evidence="9">Phosphopantetheine adenylyltransferase</fullName>
        <ecNumber evidence="9">2.7.7.3</ecNumber>
    </recommendedName>
    <alternativeName>
        <fullName evidence="9">Dephospho-CoA pyrophosphorylase</fullName>
    </alternativeName>
    <alternativeName>
        <fullName evidence="9">Pantetheine-phosphate adenylyltransferase</fullName>
        <shortName evidence="9">PPAT</shortName>
    </alternativeName>
</protein>
<comment type="similarity">
    <text evidence="9">Belongs to the bacterial CoaD family.</text>
</comment>
<dbReference type="GO" id="GO:0005524">
    <property type="term" value="F:ATP binding"/>
    <property type="evidence" value="ECO:0007669"/>
    <property type="project" value="UniProtKB-KW"/>
</dbReference>
<dbReference type="NCBIfam" id="TIGR01510">
    <property type="entry name" value="coaD_prev_kdtB"/>
    <property type="match status" value="1"/>
</dbReference>
<comment type="pathway">
    <text evidence="9">Cofactor biosynthesis; coenzyme A biosynthesis; CoA from (R)-pantothenate: step 4/5.</text>
</comment>
<dbReference type="Gene3D" id="3.40.50.620">
    <property type="entry name" value="HUPs"/>
    <property type="match status" value="1"/>
</dbReference>
<evidence type="ECO:0000256" key="3">
    <source>
        <dbReference type="ARBA" id="ARBA00022695"/>
    </source>
</evidence>
<feature type="binding site" evidence="9">
    <location>
        <position position="101"/>
    </location>
    <ligand>
        <name>ATP</name>
        <dbReference type="ChEBI" id="CHEBI:30616"/>
    </ligand>
</feature>
<keyword evidence="2 9" id="KW-0808">Transferase</keyword>
<evidence type="ECO:0000256" key="4">
    <source>
        <dbReference type="ARBA" id="ARBA00022741"/>
    </source>
</evidence>
<evidence type="ECO:0000259" key="10">
    <source>
        <dbReference type="Pfam" id="PF01467"/>
    </source>
</evidence>
<evidence type="ECO:0000256" key="7">
    <source>
        <dbReference type="ARBA" id="ARBA00022993"/>
    </source>
</evidence>
<dbReference type="EMBL" id="CACVAP010000047">
    <property type="protein sequence ID" value="CAA6805588.1"/>
    <property type="molecule type" value="Genomic_DNA"/>
</dbReference>
<evidence type="ECO:0000256" key="6">
    <source>
        <dbReference type="ARBA" id="ARBA00022842"/>
    </source>
</evidence>
<keyword evidence="4 9" id="KW-0547">Nucleotide-binding</keyword>
<feature type="binding site" evidence="9">
    <location>
        <position position="76"/>
    </location>
    <ligand>
        <name>substrate</name>
    </ligand>
</feature>
<evidence type="ECO:0000256" key="1">
    <source>
        <dbReference type="ARBA" id="ARBA00022490"/>
    </source>
</evidence>
<name>A0A6S6SHE2_9BACT</name>
<dbReference type="UniPathway" id="UPA00241">
    <property type="reaction ID" value="UER00355"/>
</dbReference>
<feature type="binding site" evidence="9">
    <location>
        <position position="44"/>
    </location>
    <ligand>
        <name>substrate</name>
    </ligand>
</feature>
<comment type="subcellular location">
    <subcellularLocation>
        <location evidence="9">Cytoplasm</location>
    </subcellularLocation>
</comment>
<feature type="binding site" evidence="9">
    <location>
        <begin position="12"/>
        <end position="13"/>
    </location>
    <ligand>
        <name>ATP</name>
        <dbReference type="ChEBI" id="CHEBI:30616"/>
    </ligand>
</feature>
<dbReference type="GO" id="GO:0004595">
    <property type="term" value="F:pantetheine-phosphate adenylyltransferase activity"/>
    <property type="evidence" value="ECO:0007669"/>
    <property type="project" value="UniProtKB-UniRule"/>
</dbReference>
<dbReference type="EC" id="2.7.7.3" evidence="9"/>
<evidence type="ECO:0000256" key="8">
    <source>
        <dbReference type="ARBA" id="ARBA00029346"/>
    </source>
</evidence>
<dbReference type="PANTHER" id="PTHR21342:SF1">
    <property type="entry name" value="PHOSPHOPANTETHEINE ADENYLYLTRANSFERASE"/>
    <property type="match status" value="1"/>
</dbReference>
<evidence type="ECO:0000313" key="11">
    <source>
        <dbReference type="EMBL" id="CAA6805588.1"/>
    </source>
</evidence>
<comment type="catalytic activity">
    <reaction evidence="8 9">
        <text>(R)-4'-phosphopantetheine + ATP + H(+) = 3'-dephospho-CoA + diphosphate</text>
        <dbReference type="Rhea" id="RHEA:19801"/>
        <dbReference type="ChEBI" id="CHEBI:15378"/>
        <dbReference type="ChEBI" id="CHEBI:30616"/>
        <dbReference type="ChEBI" id="CHEBI:33019"/>
        <dbReference type="ChEBI" id="CHEBI:57328"/>
        <dbReference type="ChEBI" id="CHEBI:61723"/>
        <dbReference type="EC" id="2.7.7.3"/>
    </reaction>
</comment>
<dbReference type="CDD" id="cd02163">
    <property type="entry name" value="PPAT"/>
    <property type="match status" value="1"/>
</dbReference>
<feature type="site" description="Transition state stabilizer" evidence="9">
    <location>
        <position position="20"/>
    </location>
</feature>
<dbReference type="GO" id="GO:0015937">
    <property type="term" value="P:coenzyme A biosynthetic process"/>
    <property type="evidence" value="ECO:0007669"/>
    <property type="project" value="UniProtKB-UniRule"/>
</dbReference>
<dbReference type="NCBIfam" id="TIGR00125">
    <property type="entry name" value="cyt_tran_rel"/>
    <property type="match status" value="1"/>
</dbReference>
<sequence length="164" mass="18353">MSNKTRAIYPGTFDPLTKGHLDIIERSAKMFDEIVVAIGDNPDKNPLFTVAQRASMIKKATVNLPNITIVKFNSLLVDLATELNANIVIRGIRSATDFEYESQMGYANSSLKKDLETIYLMPTLEYSYISSSVVRAILKFDGEIKHLVPQSILKDIEVKRKGKS</sequence>
<dbReference type="InterPro" id="IPR014729">
    <property type="entry name" value="Rossmann-like_a/b/a_fold"/>
</dbReference>
<feature type="binding site" evidence="9">
    <location>
        <position position="90"/>
    </location>
    <ligand>
        <name>substrate</name>
    </ligand>
</feature>
<dbReference type="HAMAP" id="MF_00151">
    <property type="entry name" value="PPAT_bact"/>
    <property type="match status" value="1"/>
</dbReference>
<organism evidence="11">
    <name type="scientific">uncultured Sulfurovum sp</name>
    <dbReference type="NCBI Taxonomy" id="269237"/>
    <lineage>
        <taxon>Bacteria</taxon>
        <taxon>Pseudomonadati</taxon>
        <taxon>Campylobacterota</taxon>
        <taxon>Epsilonproteobacteria</taxon>
        <taxon>Campylobacterales</taxon>
        <taxon>Sulfurovaceae</taxon>
        <taxon>Sulfurovum</taxon>
        <taxon>environmental samples</taxon>
    </lineage>
</organism>
<gene>
    <name evidence="9" type="primary">coaD</name>
    <name evidence="11" type="ORF">HELGO_WM3925</name>
</gene>
<feature type="binding site" evidence="9">
    <location>
        <position position="12"/>
    </location>
    <ligand>
        <name>substrate</name>
    </ligand>
</feature>
<dbReference type="InterPro" id="IPR004821">
    <property type="entry name" value="Cyt_trans-like"/>
</dbReference>
<proteinExistence type="inferred from homology"/>
<feature type="binding site" evidence="9">
    <location>
        <begin position="91"/>
        <end position="93"/>
    </location>
    <ligand>
        <name>ATP</name>
        <dbReference type="ChEBI" id="CHEBI:30616"/>
    </ligand>
</feature>
<keyword evidence="6 9" id="KW-0460">Magnesium</keyword>
<comment type="cofactor">
    <cofactor evidence="9">
        <name>Mg(2+)</name>
        <dbReference type="ChEBI" id="CHEBI:18420"/>
    </cofactor>
</comment>
<feature type="binding site" evidence="9">
    <location>
        <begin position="126"/>
        <end position="132"/>
    </location>
    <ligand>
        <name>ATP</name>
        <dbReference type="ChEBI" id="CHEBI:30616"/>
    </ligand>
</feature>
<evidence type="ECO:0000256" key="2">
    <source>
        <dbReference type="ARBA" id="ARBA00022679"/>
    </source>
</evidence>
<dbReference type="Pfam" id="PF01467">
    <property type="entry name" value="CTP_transf_like"/>
    <property type="match status" value="1"/>
</dbReference>
<evidence type="ECO:0000256" key="9">
    <source>
        <dbReference type="HAMAP-Rule" id="MF_00151"/>
    </source>
</evidence>
<dbReference type="AlphaFoldDB" id="A0A6S6SHE2"/>
<keyword evidence="7 9" id="KW-0173">Coenzyme A biosynthesis</keyword>
<dbReference type="InterPro" id="IPR001980">
    <property type="entry name" value="PPAT"/>
</dbReference>
<feature type="binding site" evidence="9">
    <location>
        <position position="20"/>
    </location>
    <ligand>
        <name>ATP</name>
        <dbReference type="ChEBI" id="CHEBI:30616"/>
    </ligand>
</feature>
<keyword evidence="5 9" id="KW-0067">ATP-binding</keyword>
<comment type="function">
    <text evidence="9">Reversibly transfers an adenylyl group from ATP to 4'-phosphopantetheine, yielding dephospho-CoA (dPCoA) and pyrophosphate.</text>
</comment>
<keyword evidence="1 9" id="KW-0963">Cytoplasm</keyword>
<dbReference type="SUPFAM" id="SSF52374">
    <property type="entry name" value="Nucleotidylyl transferase"/>
    <property type="match status" value="1"/>
</dbReference>
<reference evidence="11" key="1">
    <citation type="submission" date="2020-01" db="EMBL/GenBank/DDBJ databases">
        <authorList>
            <person name="Meier V. D."/>
            <person name="Meier V D."/>
        </authorList>
    </citation>
    <scope>NUCLEOTIDE SEQUENCE</scope>
    <source>
        <strain evidence="11">HLG_WM_MAG_06</strain>
    </source>
</reference>
<evidence type="ECO:0000256" key="5">
    <source>
        <dbReference type="ARBA" id="ARBA00022840"/>
    </source>
</evidence>
<comment type="subunit">
    <text evidence="9">Homohexamer.</text>
</comment>
<accession>A0A6S6SHE2</accession>
<feature type="domain" description="Cytidyltransferase-like" evidence="10">
    <location>
        <begin position="8"/>
        <end position="136"/>
    </location>
</feature>
<dbReference type="PANTHER" id="PTHR21342">
    <property type="entry name" value="PHOSPHOPANTETHEINE ADENYLYLTRANSFERASE"/>
    <property type="match status" value="1"/>
</dbReference>
<dbReference type="GO" id="GO:0005737">
    <property type="term" value="C:cytoplasm"/>
    <property type="evidence" value="ECO:0007669"/>
    <property type="project" value="UniProtKB-SubCell"/>
</dbReference>
<dbReference type="PRINTS" id="PR01020">
    <property type="entry name" value="LPSBIOSNTHSS"/>
</dbReference>
<keyword evidence="3 9" id="KW-0548">Nucleotidyltransferase</keyword>